<feature type="coiled-coil region" evidence="10">
    <location>
        <begin position="165"/>
        <end position="219"/>
    </location>
</feature>
<evidence type="ECO:0000256" key="2">
    <source>
        <dbReference type="ARBA" id="ARBA00009441"/>
    </source>
</evidence>
<evidence type="ECO:0000256" key="7">
    <source>
        <dbReference type="ARBA" id="ARBA00023204"/>
    </source>
</evidence>
<evidence type="ECO:0000256" key="4">
    <source>
        <dbReference type="ARBA" id="ARBA00022741"/>
    </source>
</evidence>
<organism evidence="12 13">
    <name type="scientific">Flavobacterium kingsejongi</name>
    <dbReference type="NCBI Taxonomy" id="1678728"/>
    <lineage>
        <taxon>Bacteria</taxon>
        <taxon>Pseudomonadati</taxon>
        <taxon>Bacteroidota</taxon>
        <taxon>Flavobacteriia</taxon>
        <taxon>Flavobacteriales</taxon>
        <taxon>Flavobacteriaceae</taxon>
        <taxon>Flavobacterium</taxon>
    </lineage>
</organism>
<dbReference type="InterPro" id="IPR004604">
    <property type="entry name" value="DNA_recomb/repair_RecN"/>
</dbReference>
<dbReference type="OrthoDB" id="9806954at2"/>
<dbReference type="CDD" id="cd03241">
    <property type="entry name" value="ABC_RecN"/>
    <property type="match status" value="2"/>
</dbReference>
<comment type="function">
    <text evidence="1 9">May be involved in recombinational repair of damaged DNA.</text>
</comment>
<dbReference type="Pfam" id="PF02463">
    <property type="entry name" value="SMC_N"/>
    <property type="match status" value="1"/>
</dbReference>
<dbReference type="InterPro" id="IPR003395">
    <property type="entry name" value="RecF/RecN/SMC_N"/>
</dbReference>
<evidence type="ECO:0000256" key="5">
    <source>
        <dbReference type="ARBA" id="ARBA00022763"/>
    </source>
</evidence>
<evidence type="ECO:0000256" key="1">
    <source>
        <dbReference type="ARBA" id="ARBA00003618"/>
    </source>
</evidence>
<keyword evidence="7 9" id="KW-0234">DNA repair</keyword>
<protein>
    <recommendedName>
        <fullName evidence="3 9">DNA repair protein RecN</fullName>
    </recommendedName>
    <alternativeName>
        <fullName evidence="8 9">Recombination protein N</fullName>
    </alternativeName>
</protein>
<dbReference type="GO" id="GO:0006310">
    <property type="term" value="P:DNA recombination"/>
    <property type="evidence" value="ECO:0007669"/>
    <property type="project" value="InterPro"/>
</dbReference>
<feature type="domain" description="RecF/RecN/SMC N-terminal" evidence="11">
    <location>
        <begin position="1"/>
        <end position="510"/>
    </location>
</feature>
<dbReference type="KEGG" id="fki:FK004_15890"/>
<keyword evidence="4" id="KW-0547">Nucleotide-binding</keyword>
<dbReference type="AlphaFoldDB" id="A0A2S1LS95"/>
<evidence type="ECO:0000313" key="13">
    <source>
        <dbReference type="Proteomes" id="UP000244677"/>
    </source>
</evidence>
<dbReference type="Gene3D" id="3.40.50.300">
    <property type="entry name" value="P-loop containing nucleotide triphosphate hydrolases"/>
    <property type="match status" value="2"/>
</dbReference>
<dbReference type="NCBIfam" id="TIGR00634">
    <property type="entry name" value="recN"/>
    <property type="match status" value="1"/>
</dbReference>
<gene>
    <name evidence="12" type="ORF">FK004_15890</name>
</gene>
<evidence type="ECO:0000256" key="6">
    <source>
        <dbReference type="ARBA" id="ARBA00022840"/>
    </source>
</evidence>
<dbReference type="SUPFAM" id="SSF52540">
    <property type="entry name" value="P-loop containing nucleoside triphosphate hydrolases"/>
    <property type="match status" value="2"/>
</dbReference>
<dbReference type="Proteomes" id="UP000244677">
    <property type="component" value="Chromosome"/>
</dbReference>
<dbReference type="GO" id="GO:0043590">
    <property type="term" value="C:bacterial nucleoid"/>
    <property type="evidence" value="ECO:0007669"/>
    <property type="project" value="TreeGrafter"/>
</dbReference>
<dbReference type="InterPro" id="IPR027417">
    <property type="entry name" value="P-loop_NTPase"/>
</dbReference>
<keyword evidence="10" id="KW-0175">Coiled coil</keyword>
<dbReference type="EMBL" id="CP020919">
    <property type="protein sequence ID" value="AWG26599.1"/>
    <property type="molecule type" value="Genomic_DNA"/>
</dbReference>
<keyword evidence="13" id="KW-1185">Reference proteome</keyword>
<evidence type="ECO:0000256" key="10">
    <source>
        <dbReference type="SAM" id="Coils"/>
    </source>
</evidence>
<dbReference type="RefSeq" id="WP_108738111.1">
    <property type="nucleotide sequence ID" value="NZ_CP020919.1"/>
</dbReference>
<evidence type="ECO:0000256" key="9">
    <source>
        <dbReference type="PIRNR" id="PIRNR003128"/>
    </source>
</evidence>
<accession>A0A2S1LS95</accession>
<dbReference type="PANTHER" id="PTHR11059">
    <property type="entry name" value="DNA REPAIR PROTEIN RECN"/>
    <property type="match status" value="1"/>
</dbReference>
<dbReference type="GO" id="GO:0005524">
    <property type="term" value="F:ATP binding"/>
    <property type="evidence" value="ECO:0007669"/>
    <property type="project" value="UniProtKB-KW"/>
</dbReference>
<comment type="similarity">
    <text evidence="2 9">Belongs to the RecN family.</text>
</comment>
<evidence type="ECO:0000259" key="11">
    <source>
        <dbReference type="Pfam" id="PF02463"/>
    </source>
</evidence>
<reference evidence="12 13" key="1">
    <citation type="submission" date="2017-04" db="EMBL/GenBank/DDBJ databases">
        <title>Complete genome sequence of Flavobacterium kingsejong AJ004.</title>
        <authorList>
            <person name="Lee P.C."/>
        </authorList>
    </citation>
    <scope>NUCLEOTIDE SEQUENCE [LARGE SCALE GENOMIC DNA]</scope>
    <source>
        <strain evidence="12 13">AJ004</strain>
    </source>
</reference>
<evidence type="ECO:0000313" key="12">
    <source>
        <dbReference type="EMBL" id="AWG26599.1"/>
    </source>
</evidence>
<feature type="coiled-coil region" evidence="10">
    <location>
        <begin position="328"/>
        <end position="362"/>
    </location>
</feature>
<dbReference type="PIRSF" id="PIRSF003128">
    <property type="entry name" value="RecN"/>
    <property type="match status" value="1"/>
</dbReference>
<sequence>MLTTLSIKNFALIEKLDIAFSDQFSIITGETGAGKSIVLGALGLILGKRADLASLKDKNEKCVIEAHFELSKYSLRPFFEENDLDYEDETIIRREILPSGKSRAFINDSPVNLQELQELGVFLIDIHSQHQTQELSEELYQFQIIDSIAQNNPLVLDYQSVLKKYKSQKSQLAQLIVERQEAIKEQDYNAFLLEELLTAQLKNGQQEELEERFEQLNNVEFIKESLVKVTAIANDDQIGVLQHLKEIKNTLHKIASFSTTYNQFYERTNSVLLELDDIVEEISEHSEKLLNDPEQLELINQKLQAIYTLQKKHQVTTVAELLEIQEALDTKVMALDSLEAKIASIEKEIAAAAEKLDGIAAKIHAKRQKAIPVFQEKIVGILQLLGMPNARFAIEINPRASYFQNGKDEIQLLFSANKGSDFGLLKKVASGGEMSRIMLSVKAILAEYSKLPTIIFDEIDTGVSGEIAQKMGDIMKKMSREMQVFAITHLPQIASKGDQHYKVSKSTQGENTVSELKLLNTEDRIIEIAQMLSGNEITESAIGHAKALLN</sequence>
<name>A0A2S1LS95_9FLAO</name>
<evidence type="ECO:0000256" key="3">
    <source>
        <dbReference type="ARBA" id="ARBA00021315"/>
    </source>
</evidence>
<keyword evidence="5 9" id="KW-0227">DNA damage</keyword>
<evidence type="ECO:0000256" key="8">
    <source>
        <dbReference type="ARBA" id="ARBA00033408"/>
    </source>
</evidence>
<dbReference type="GO" id="GO:0006281">
    <property type="term" value="P:DNA repair"/>
    <property type="evidence" value="ECO:0007669"/>
    <property type="project" value="UniProtKB-KW"/>
</dbReference>
<proteinExistence type="inferred from homology"/>
<dbReference type="GO" id="GO:0009432">
    <property type="term" value="P:SOS response"/>
    <property type="evidence" value="ECO:0007669"/>
    <property type="project" value="TreeGrafter"/>
</dbReference>
<keyword evidence="6" id="KW-0067">ATP-binding</keyword>
<dbReference type="PANTHER" id="PTHR11059:SF0">
    <property type="entry name" value="DNA REPAIR PROTEIN RECN"/>
    <property type="match status" value="1"/>
</dbReference>